<dbReference type="InterPro" id="IPR008922">
    <property type="entry name" value="Di-copper_centre_dom_sf"/>
</dbReference>
<evidence type="ECO:0000256" key="2">
    <source>
        <dbReference type="ARBA" id="ARBA00023008"/>
    </source>
</evidence>
<dbReference type="AlphaFoldDB" id="A0A9N9PPQ3"/>
<dbReference type="SUPFAM" id="SSF48056">
    <property type="entry name" value="Di-copper centre-containing domain"/>
    <property type="match status" value="1"/>
</dbReference>
<gene>
    <name evidence="5" type="ORF">HYFRA_00003075</name>
</gene>
<dbReference type="Pfam" id="PF00264">
    <property type="entry name" value="Tyrosinase"/>
    <property type="match status" value="1"/>
</dbReference>
<dbReference type="InterPro" id="IPR050316">
    <property type="entry name" value="Tyrosinase/Hemocyanin"/>
</dbReference>
<dbReference type="PRINTS" id="PR00092">
    <property type="entry name" value="TYROSINASE"/>
</dbReference>
<dbReference type="EMBL" id="CAJVRL010000038">
    <property type="protein sequence ID" value="CAG8950858.1"/>
    <property type="molecule type" value="Genomic_DNA"/>
</dbReference>
<protein>
    <recommendedName>
        <fullName evidence="4">Tyrosinase copper-binding domain-containing protein</fullName>
    </recommendedName>
</protein>
<feature type="domain" description="Tyrosinase copper-binding" evidence="4">
    <location>
        <begin position="311"/>
        <end position="322"/>
    </location>
</feature>
<keyword evidence="6" id="KW-1185">Reference proteome</keyword>
<evidence type="ECO:0000259" key="4">
    <source>
        <dbReference type="PROSITE" id="PS00498"/>
    </source>
</evidence>
<dbReference type="PANTHER" id="PTHR11474:SF126">
    <property type="entry name" value="TYROSINASE-LIKE PROTEIN TYR-1-RELATED"/>
    <property type="match status" value="1"/>
</dbReference>
<evidence type="ECO:0000256" key="3">
    <source>
        <dbReference type="SAM" id="SignalP"/>
    </source>
</evidence>
<proteinExistence type="predicted"/>
<accession>A0A9N9PPQ3</accession>
<dbReference type="OrthoDB" id="6132182at2759"/>
<dbReference type="Gene3D" id="1.10.1280.10">
    <property type="entry name" value="Di-copper center containing domain from catechol oxidase"/>
    <property type="match status" value="1"/>
</dbReference>
<dbReference type="PROSITE" id="PS00498">
    <property type="entry name" value="TYROSINASE_2"/>
    <property type="match status" value="1"/>
</dbReference>
<evidence type="ECO:0000313" key="6">
    <source>
        <dbReference type="Proteomes" id="UP000696280"/>
    </source>
</evidence>
<comment type="caution">
    <text evidence="5">The sequence shown here is derived from an EMBL/GenBank/DDBJ whole genome shotgun (WGS) entry which is preliminary data.</text>
</comment>
<evidence type="ECO:0000256" key="1">
    <source>
        <dbReference type="ARBA" id="ARBA00022723"/>
    </source>
</evidence>
<name>A0A9N9PPQ3_9HELO</name>
<organism evidence="5 6">
    <name type="scientific">Hymenoscyphus fraxineus</name>
    <dbReference type="NCBI Taxonomy" id="746836"/>
    <lineage>
        <taxon>Eukaryota</taxon>
        <taxon>Fungi</taxon>
        <taxon>Dikarya</taxon>
        <taxon>Ascomycota</taxon>
        <taxon>Pezizomycotina</taxon>
        <taxon>Leotiomycetes</taxon>
        <taxon>Helotiales</taxon>
        <taxon>Helotiaceae</taxon>
        <taxon>Hymenoscyphus</taxon>
    </lineage>
</organism>
<dbReference type="GO" id="GO:0016491">
    <property type="term" value="F:oxidoreductase activity"/>
    <property type="evidence" value="ECO:0007669"/>
    <property type="project" value="InterPro"/>
</dbReference>
<dbReference type="PANTHER" id="PTHR11474">
    <property type="entry name" value="TYROSINASE FAMILY MEMBER"/>
    <property type="match status" value="1"/>
</dbReference>
<keyword evidence="1" id="KW-0479">Metal-binding</keyword>
<reference evidence="5" key="1">
    <citation type="submission" date="2021-07" db="EMBL/GenBank/DDBJ databases">
        <authorList>
            <person name="Durling M."/>
        </authorList>
    </citation>
    <scope>NUCLEOTIDE SEQUENCE</scope>
</reference>
<dbReference type="Proteomes" id="UP000696280">
    <property type="component" value="Unassembled WGS sequence"/>
</dbReference>
<evidence type="ECO:0000313" key="5">
    <source>
        <dbReference type="EMBL" id="CAG8950858.1"/>
    </source>
</evidence>
<keyword evidence="3" id="KW-0732">Signal</keyword>
<dbReference type="InterPro" id="IPR002227">
    <property type="entry name" value="Tyrosinase_Cu-bd"/>
</dbReference>
<sequence>MRDYFAVLILSLLLSKFVVGVAVDTRIYSNPDNADIERKIDKLQQKALQNILEGLDADEQAIRAAGKEPNCTRKTLSRRVEFGSMREEERKAYTDAVTCLQKTKAKTPAAVAPGAIGRQTPFVHYNAKFLPWHRYFIHIYGEALRNECNYHGPIPYWDWPKYANAPQDSLLFNGDEYSMGSNGAWDPEFPIIVFPPGSGSDDIQRGIGGGCVTRGPFKDMVVTLGPITLPNPGPFGGLGYNPRCLRRDINPDFARRWSNWTSVLETFQWQDIGTFQDFLQGVGTRAGGVHGGGHFTVSGDPGGDLYVSTGDPAFYLHHAQIDRLWTIWQGLDPKNRQYKINGTNTMNNDPPSNITQLGDFIDVGFAGGKDVTIHDILSTVRGPFCYVYV</sequence>
<feature type="chain" id="PRO_5040252223" description="Tyrosinase copper-binding domain-containing protein" evidence="3">
    <location>
        <begin position="21"/>
        <end position="389"/>
    </location>
</feature>
<dbReference type="GO" id="GO:0046872">
    <property type="term" value="F:metal ion binding"/>
    <property type="evidence" value="ECO:0007669"/>
    <property type="project" value="UniProtKB-KW"/>
</dbReference>
<keyword evidence="2" id="KW-0186">Copper</keyword>
<feature type="signal peptide" evidence="3">
    <location>
        <begin position="1"/>
        <end position="20"/>
    </location>
</feature>